<evidence type="ECO:0000256" key="3">
    <source>
        <dbReference type="ARBA" id="ARBA00022448"/>
    </source>
</evidence>
<keyword evidence="5 9" id="KW-0812">Transmembrane</keyword>
<keyword evidence="8 9" id="KW-0472">Membrane</keyword>
<dbReference type="Proteomes" id="UP001239782">
    <property type="component" value="Chromosome"/>
</dbReference>
<gene>
    <name evidence="11" type="ORF">Q9312_11120</name>
</gene>
<dbReference type="RefSeq" id="WP_309200919.1">
    <property type="nucleotide sequence ID" value="NZ_CP133548.1"/>
</dbReference>
<dbReference type="KEGG" id="plei:Q9312_11120"/>
<dbReference type="InterPro" id="IPR000540">
    <property type="entry name" value="Flag_MotA_CS"/>
</dbReference>
<dbReference type="GO" id="GO:0071978">
    <property type="term" value="P:bacterial-type flagellum-dependent swarming motility"/>
    <property type="evidence" value="ECO:0007669"/>
    <property type="project" value="InterPro"/>
</dbReference>
<sequence length="291" mass="32878">MNLSTIFGILFGLSIVAVVIAFTAIDALAFLNLPGLIIVLGGTLAATLVSYPFREFGRLFKLLGIVLYDNHVDAQGQVDEIEQLARKWFRDDIRGVENDLQSINNTFLKTGVQLVIDKTPLADVIDLLHWRITRLRAQEQAEAQMFVSMATYAPAFGMLGTLIGLINMLSIMDNRNFSEIGFHLAIALVTTFYGLLLANLIFKPVATKLERRTEKRVMLMTMVMEGITLMSQRRTPSFIKATLESFIAQHEDELHQPLELDELDEPNMRSARMVQNADRELQHRVEPTDNR</sequence>
<evidence type="ECO:0000256" key="9">
    <source>
        <dbReference type="SAM" id="Phobius"/>
    </source>
</evidence>
<keyword evidence="12" id="KW-1185">Reference proteome</keyword>
<evidence type="ECO:0000259" key="10">
    <source>
        <dbReference type="Pfam" id="PF01618"/>
    </source>
</evidence>
<keyword evidence="7 9" id="KW-1133">Transmembrane helix</keyword>
<evidence type="ECO:0000256" key="7">
    <source>
        <dbReference type="ARBA" id="ARBA00022989"/>
    </source>
</evidence>
<accession>A0AA51X5L4</accession>
<feature type="transmembrane region" description="Helical" evidence="9">
    <location>
        <begin position="31"/>
        <end position="53"/>
    </location>
</feature>
<dbReference type="InterPro" id="IPR047055">
    <property type="entry name" value="MotA-like"/>
</dbReference>
<feature type="transmembrane region" description="Helical" evidence="9">
    <location>
        <begin position="7"/>
        <end position="25"/>
    </location>
</feature>
<feature type="domain" description="MotA/TolQ/ExbB proton channel" evidence="10">
    <location>
        <begin position="101"/>
        <end position="221"/>
    </location>
</feature>
<dbReference type="EMBL" id="CP133548">
    <property type="protein sequence ID" value="WMS85766.1"/>
    <property type="molecule type" value="Genomic_DNA"/>
</dbReference>
<dbReference type="InterPro" id="IPR002898">
    <property type="entry name" value="MotA_ExbB_proton_chnl"/>
</dbReference>
<comment type="similarity">
    <text evidence="2">Belongs to the MotA family.</text>
</comment>
<evidence type="ECO:0000256" key="4">
    <source>
        <dbReference type="ARBA" id="ARBA00022475"/>
    </source>
</evidence>
<organism evidence="11 12">
    <name type="scientific">Pleionea litopenaei</name>
    <dbReference type="NCBI Taxonomy" id="3070815"/>
    <lineage>
        <taxon>Bacteria</taxon>
        <taxon>Pseudomonadati</taxon>
        <taxon>Pseudomonadota</taxon>
        <taxon>Gammaproteobacteria</taxon>
        <taxon>Oceanospirillales</taxon>
        <taxon>Pleioneaceae</taxon>
        <taxon>Pleionea</taxon>
    </lineage>
</organism>
<feature type="transmembrane region" description="Helical" evidence="9">
    <location>
        <begin position="146"/>
        <end position="168"/>
    </location>
</feature>
<keyword evidence="4" id="KW-1003">Cell membrane</keyword>
<proteinExistence type="inferred from homology"/>
<dbReference type="PANTHER" id="PTHR30433">
    <property type="entry name" value="CHEMOTAXIS PROTEIN MOTA"/>
    <property type="match status" value="1"/>
</dbReference>
<reference evidence="11 12" key="1">
    <citation type="submission" date="2023-08" db="EMBL/GenBank/DDBJ databases">
        <title>Pleionea litopenaei sp. nov., isolated from stomach of juvenile Litopenaeus vannamei.</title>
        <authorList>
            <person name="Rho A.M."/>
            <person name="Hwang C.Y."/>
        </authorList>
    </citation>
    <scope>NUCLEOTIDE SEQUENCE [LARGE SCALE GENOMIC DNA]</scope>
    <source>
        <strain evidence="11 12">HL-JVS1</strain>
    </source>
</reference>
<evidence type="ECO:0000256" key="6">
    <source>
        <dbReference type="ARBA" id="ARBA00022779"/>
    </source>
</evidence>
<feature type="transmembrane region" description="Helical" evidence="9">
    <location>
        <begin position="180"/>
        <end position="202"/>
    </location>
</feature>
<dbReference type="PROSITE" id="PS01307">
    <property type="entry name" value="MOTA"/>
    <property type="match status" value="1"/>
</dbReference>
<name>A0AA51X5L4_9GAMM</name>
<dbReference type="AlphaFoldDB" id="A0AA51X5L4"/>
<dbReference type="GO" id="GO:0006935">
    <property type="term" value="P:chemotaxis"/>
    <property type="evidence" value="ECO:0007669"/>
    <property type="project" value="InterPro"/>
</dbReference>
<dbReference type="Pfam" id="PF01618">
    <property type="entry name" value="MotA_ExbB"/>
    <property type="match status" value="1"/>
</dbReference>
<evidence type="ECO:0000313" key="12">
    <source>
        <dbReference type="Proteomes" id="UP001239782"/>
    </source>
</evidence>
<keyword evidence="3" id="KW-0813">Transport</keyword>
<evidence type="ECO:0000256" key="2">
    <source>
        <dbReference type="ARBA" id="ARBA00008038"/>
    </source>
</evidence>
<evidence type="ECO:0000313" key="11">
    <source>
        <dbReference type="EMBL" id="WMS85766.1"/>
    </source>
</evidence>
<keyword evidence="6" id="KW-0283">Flagellar rotation</keyword>
<dbReference type="GO" id="GO:0005886">
    <property type="term" value="C:plasma membrane"/>
    <property type="evidence" value="ECO:0007669"/>
    <property type="project" value="UniProtKB-SubCell"/>
</dbReference>
<protein>
    <submittedName>
        <fullName evidence="11">MotA/TolQ/ExbB proton channel family protein</fullName>
    </submittedName>
</protein>
<evidence type="ECO:0000256" key="8">
    <source>
        <dbReference type="ARBA" id="ARBA00023136"/>
    </source>
</evidence>
<comment type="subcellular location">
    <subcellularLocation>
        <location evidence="1">Cell membrane</location>
        <topology evidence="1">Multi-pass membrane protein</topology>
    </subcellularLocation>
</comment>
<evidence type="ECO:0000256" key="5">
    <source>
        <dbReference type="ARBA" id="ARBA00022692"/>
    </source>
</evidence>
<evidence type="ECO:0000256" key="1">
    <source>
        <dbReference type="ARBA" id="ARBA00004651"/>
    </source>
</evidence>